<dbReference type="InterPro" id="IPR050951">
    <property type="entry name" value="Retrovirus_Pol_polyprotein"/>
</dbReference>
<dbReference type="PANTHER" id="PTHR37984:SF9">
    <property type="entry name" value="INTEGRASE CATALYTIC DOMAIN-CONTAINING PROTEIN"/>
    <property type="match status" value="1"/>
</dbReference>
<dbReference type="Gene3D" id="1.10.340.70">
    <property type="match status" value="1"/>
</dbReference>
<dbReference type="InterPro" id="IPR043128">
    <property type="entry name" value="Rev_trsase/Diguanyl_cyclase"/>
</dbReference>
<protein>
    <recommendedName>
        <fullName evidence="4">Gypsy retrotransposon integrase-like protein 1</fullName>
        <ecNumber evidence="2">3.1.26.4</ecNumber>
    </recommendedName>
</protein>
<dbReference type="Proteomes" id="UP001152622">
    <property type="component" value="Unassembled WGS sequence"/>
</dbReference>
<dbReference type="Gene3D" id="3.30.70.270">
    <property type="match status" value="2"/>
</dbReference>
<dbReference type="FunFam" id="3.30.70.270:FF:000020">
    <property type="entry name" value="Transposon Tf2-6 polyprotein-like Protein"/>
    <property type="match status" value="1"/>
</dbReference>
<dbReference type="InterPro" id="IPR001584">
    <property type="entry name" value="Integrase_cat-core"/>
</dbReference>
<dbReference type="GO" id="GO:0004190">
    <property type="term" value="F:aspartic-type endopeptidase activity"/>
    <property type="evidence" value="ECO:0007669"/>
    <property type="project" value="InterPro"/>
</dbReference>
<dbReference type="PANTHER" id="PTHR37984">
    <property type="entry name" value="PROTEIN CBG26694"/>
    <property type="match status" value="1"/>
</dbReference>
<dbReference type="Gene3D" id="3.30.420.10">
    <property type="entry name" value="Ribonuclease H-like superfamily/Ribonuclease H"/>
    <property type="match status" value="1"/>
</dbReference>
<dbReference type="EMBL" id="JAINUF010000030">
    <property type="protein sequence ID" value="KAJ8332283.1"/>
    <property type="molecule type" value="Genomic_DNA"/>
</dbReference>
<feature type="region of interest" description="Disordered" evidence="6">
    <location>
        <begin position="1233"/>
        <end position="1357"/>
    </location>
</feature>
<evidence type="ECO:0000259" key="8">
    <source>
        <dbReference type="PROSITE" id="PS50175"/>
    </source>
</evidence>
<evidence type="ECO:0000256" key="2">
    <source>
        <dbReference type="ARBA" id="ARBA00012180"/>
    </source>
</evidence>
<dbReference type="GO" id="GO:0015074">
    <property type="term" value="P:DNA integration"/>
    <property type="evidence" value="ECO:0007669"/>
    <property type="project" value="InterPro"/>
</dbReference>
<keyword evidence="5" id="KW-0863">Zinc-finger</keyword>
<dbReference type="PROSITE" id="PS50878">
    <property type="entry name" value="RT_POL"/>
    <property type="match status" value="1"/>
</dbReference>
<keyword evidence="3" id="KW-0378">Hydrolase</keyword>
<dbReference type="Pfam" id="PF00665">
    <property type="entry name" value="rve"/>
    <property type="match status" value="1"/>
</dbReference>
<dbReference type="GO" id="GO:0008270">
    <property type="term" value="F:zinc ion binding"/>
    <property type="evidence" value="ECO:0007669"/>
    <property type="project" value="UniProtKB-KW"/>
</dbReference>
<feature type="domain" description="Integrase catalytic" evidence="10">
    <location>
        <begin position="1024"/>
        <end position="1136"/>
    </location>
</feature>
<dbReference type="OrthoDB" id="775972at2759"/>
<organism evidence="11 12">
    <name type="scientific">Synaphobranchus kaupii</name>
    <name type="common">Kaup's arrowtooth eel</name>
    <dbReference type="NCBI Taxonomy" id="118154"/>
    <lineage>
        <taxon>Eukaryota</taxon>
        <taxon>Metazoa</taxon>
        <taxon>Chordata</taxon>
        <taxon>Craniata</taxon>
        <taxon>Vertebrata</taxon>
        <taxon>Euteleostomi</taxon>
        <taxon>Actinopterygii</taxon>
        <taxon>Neopterygii</taxon>
        <taxon>Teleostei</taxon>
        <taxon>Anguilliformes</taxon>
        <taxon>Synaphobranchidae</taxon>
        <taxon>Synaphobranchus</taxon>
    </lineage>
</organism>
<keyword evidence="12" id="KW-1185">Reference proteome</keyword>
<dbReference type="PROSITE" id="PS50994">
    <property type="entry name" value="INTEGRASE"/>
    <property type="match status" value="1"/>
</dbReference>
<feature type="compositionally biased region" description="Basic residues" evidence="6">
    <location>
        <begin position="1250"/>
        <end position="1259"/>
    </location>
</feature>
<keyword evidence="5" id="KW-0479">Metal-binding</keyword>
<dbReference type="InterPro" id="IPR001878">
    <property type="entry name" value="Znf_CCHC"/>
</dbReference>
<comment type="similarity">
    <text evidence="1">Belongs to the beta type-B retroviral polymerase family. HERV class-II K(HML-2) pol subfamily.</text>
</comment>
<gene>
    <name evidence="11" type="ORF">SKAU_G00427660</name>
</gene>
<dbReference type="Gene3D" id="2.40.70.10">
    <property type="entry name" value="Acid Proteases"/>
    <property type="match status" value="1"/>
</dbReference>
<dbReference type="GO" id="GO:0006508">
    <property type="term" value="P:proteolysis"/>
    <property type="evidence" value="ECO:0007669"/>
    <property type="project" value="InterPro"/>
</dbReference>
<feature type="region of interest" description="Disordered" evidence="6">
    <location>
        <begin position="172"/>
        <end position="233"/>
    </location>
</feature>
<evidence type="ECO:0000259" key="7">
    <source>
        <dbReference type="PROSITE" id="PS50158"/>
    </source>
</evidence>
<dbReference type="InterPro" id="IPR036397">
    <property type="entry name" value="RNaseH_sf"/>
</dbReference>
<dbReference type="SUPFAM" id="SSF50630">
    <property type="entry name" value="Acid proteases"/>
    <property type="match status" value="1"/>
</dbReference>
<dbReference type="SUPFAM" id="SSF53098">
    <property type="entry name" value="Ribonuclease H-like"/>
    <property type="match status" value="1"/>
</dbReference>
<dbReference type="SUPFAM" id="SSF56672">
    <property type="entry name" value="DNA/RNA polymerases"/>
    <property type="match status" value="1"/>
</dbReference>
<evidence type="ECO:0000256" key="3">
    <source>
        <dbReference type="ARBA" id="ARBA00022801"/>
    </source>
</evidence>
<dbReference type="Pfam" id="PF17921">
    <property type="entry name" value="Integrase_H2C2"/>
    <property type="match status" value="1"/>
</dbReference>
<name>A0A9Q1E4V9_SYNKA</name>
<feature type="compositionally biased region" description="Basic and acidic residues" evidence="6">
    <location>
        <begin position="1315"/>
        <end position="1325"/>
    </location>
</feature>
<evidence type="ECO:0000256" key="5">
    <source>
        <dbReference type="PROSITE-ProRule" id="PRU00047"/>
    </source>
</evidence>
<dbReference type="SMART" id="SM00343">
    <property type="entry name" value="ZnF_C2HC"/>
    <property type="match status" value="2"/>
</dbReference>
<dbReference type="Gene3D" id="3.10.10.10">
    <property type="entry name" value="HIV Type 1 Reverse Transcriptase, subunit A, domain 1"/>
    <property type="match status" value="1"/>
</dbReference>
<feature type="compositionally biased region" description="Polar residues" evidence="6">
    <location>
        <begin position="210"/>
        <end position="233"/>
    </location>
</feature>
<evidence type="ECO:0000313" key="12">
    <source>
        <dbReference type="Proteomes" id="UP001152622"/>
    </source>
</evidence>
<reference evidence="11" key="1">
    <citation type="journal article" date="2023" name="Science">
        <title>Genome structures resolve the early diversification of teleost fishes.</title>
        <authorList>
            <person name="Parey E."/>
            <person name="Louis A."/>
            <person name="Montfort J."/>
            <person name="Bouchez O."/>
            <person name="Roques C."/>
            <person name="Iampietro C."/>
            <person name="Lluch J."/>
            <person name="Castinel A."/>
            <person name="Donnadieu C."/>
            <person name="Desvignes T."/>
            <person name="Floi Bucao C."/>
            <person name="Jouanno E."/>
            <person name="Wen M."/>
            <person name="Mejri S."/>
            <person name="Dirks R."/>
            <person name="Jansen H."/>
            <person name="Henkel C."/>
            <person name="Chen W.J."/>
            <person name="Zahm M."/>
            <person name="Cabau C."/>
            <person name="Klopp C."/>
            <person name="Thompson A.W."/>
            <person name="Robinson-Rechavi M."/>
            <person name="Braasch I."/>
            <person name="Lecointre G."/>
            <person name="Bobe J."/>
            <person name="Postlethwait J.H."/>
            <person name="Berthelot C."/>
            <person name="Roest Crollius H."/>
            <person name="Guiguen Y."/>
        </authorList>
    </citation>
    <scope>NUCLEOTIDE SEQUENCE</scope>
    <source>
        <strain evidence="11">WJC10195</strain>
    </source>
</reference>
<dbReference type="InterPro" id="IPR043502">
    <property type="entry name" value="DNA/RNA_pol_sf"/>
</dbReference>
<dbReference type="InterPro" id="IPR001995">
    <property type="entry name" value="Peptidase_A2_cat"/>
</dbReference>
<feature type="domain" description="Peptidase A2" evidence="8">
    <location>
        <begin position="318"/>
        <end position="399"/>
    </location>
</feature>
<proteinExistence type="inferred from homology"/>
<evidence type="ECO:0000256" key="6">
    <source>
        <dbReference type="SAM" id="MobiDB-lite"/>
    </source>
</evidence>
<dbReference type="InterPro" id="IPR041588">
    <property type="entry name" value="Integrase_H2C2"/>
</dbReference>
<dbReference type="InterPro" id="IPR021109">
    <property type="entry name" value="Peptidase_aspartic_dom_sf"/>
</dbReference>
<evidence type="ECO:0000259" key="10">
    <source>
        <dbReference type="PROSITE" id="PS50994"/>
    </source>
</evidence>
<evidence type="ECO:0000259" key="9">
    <source>
        <dbReference type="PROSITE" id="PS50878"/>
    </source>
</evidence>
<dbReference type="FunFam" id="3.30.420.10:FF:000063">
    <property type="entry name" value="Retrovirus-related Pol polyprotein from transposon 297-like Protein"/>
    <property type="match status" value="1"/>
</dbReference>
<dbReference type="GO" id="GO:0004523">
    <property type="term" value="F:RNA-DNA hybrid ribonuclease activity"/>
    <property type="evidence" value="ECO:0007669"/>
    <property type="project" value="UniProtKB-EC"/>
</dbReference>
<dbReference type="CDD" id="cd01647">
    <property type="entry name" value="RT_LTR"/>
    <property type="match status" value="1"/>
</dbReference>
<dbReference type="PROSITE" id="PS50158">
    <property type="entry name" value="ZF_CCHC"/>
    <property type="match status" value="1"/>
</dbReference>
<dbReference type="InterPro" id="IPR000477">
    <property type="entry name" value="RT_dom"/>
</dbReference>
<evidence type="ECO:0000256" key="4">
    <source>
        <dbReference type="ARBA" id="ARBA00039658"/>
    </source>
</evidence>
<dbReference type="EC" id="3.1.26.4" evidence="2"/>
<feature type="domain" description="CCHC-type" evidence="7">
    <location>
        <begin position="265"/>
        <end position="280"/>
    </location>
</feature>
<evidence type="ECO:0000256" key="1">
    <source>
        <dbReference type="ARBA" id="ARBA00010879"/>
    </source>
</evidence>
<feature type="compositionally biased region" description="Pro residues" evidence="6">
    <location>
        <begin position="1337"/>
        <end position="1349"/>
    </location>
</feature>
<accession>A0A9Q1E4V9</accession>
<sequence>MAGPSASFSIQPPEPFDFSKPQEWPRWIRRFERFRVASSLHASPEENQVNTLVYCMGDEADDILRGLNLTVDERLKYTPVRNGLESFFVAKRNVIYERAKFNLRKQGENETVDSFLTSLYALAEHCNYGQLHDELIRDRLVVGLLDAKLSERMQLDPNLTLERATIMAKQSEEVKRQQSALRGAKETSDPVSVDRVYKSSNRSSVRKPQYANSQPQYANSQPQYANSQTRVQGMQQEKGRGIQCYKCGSSQSHPPRECPAYDVTCHSCGKKGHYRRVCKSAKAVHEVQEEDEEQFLGSVSAEEGDPWMVDIDISDRQVQFKIDTGADVTVIPHTVFREIYRDKDPPTLRETTKSLMGPGGCSLDVVGVAGLLLRRGEKEVIEDVYVTRHLHTALLGRPAINKLQLVARLDTITIETVKESYPKICRGLGEMRQPYTIRLKPGAQPFSLKTPRRIPLPLMGKVKQELSRMENLGVISKVEEPTEWCAGIVVVPKPSGAVRICVDLTKLNESVRREKYTLPSVEETLGMLAGATIFSKLDANMGFWQIPLTEGSSKYTTFITPFGRFHFNRLPFGISSAPEHFQNRMVTEVTEGLEGVVCHIDDVLVWGRTQEEHDTRLHAVLGRIEKAGITLNVEKCDLSKKEVTFLGHVISTSGIGPDPTKTEAVRGMKEPTNVSEMRSFLGMVNQLGKFIPRLAERDKALRDLLSKKNCWLWGTDQARAFQDLKDALSSPPVLAMYDPNRESKVSADASSYGLGAVLLQEAEGGWRPVAYVSRSLTPTEQRYAQVEKEALGLTWACERFRNFLIGKHFQMETDHKPLLSLLGSQPLDTLPPRILRFRMRLMRYSYSITYVPGKRLWTADTLSRAPVKSVESPDERQLFEDTNIYVDTVMDNLPASTTYLDELREQLKGDSVCRRVMALCGEGWPAHSKTEPGLRLYWAERAFLTVQDGLLLKGSRLVIPAAMRNEVLARLHEGHLGVVKCRERARRSVWWPGLSQQLNELVLNCRTCSKERQNSTEPMMPSEYPDRPWQKVGADLFTLGRDNYLLVVDYASRFVEIALLTPTRSTDVITHLKSIFARHGIPETVVTDNGPQFSGMAFAAFAESYGFGHITSSPRYPQSNGEAERAVKTVKALLKKAADPYLALLAYRATPLQNGYSPAQLLMGRRLRTTVPTLPELLTPVLPDSEAVVRREREKRMSDAQRYNLRHRARSLDKLVPGKEVWITDQRATGLVVDSHPTPRSYMVEGPHGTVRRNRRHLIPMRSSPEQHDNAPQSLGCVPGQSSTEPPQHTAPEPPPTPRTRSGRAVEKTNGTLEISKEDLEEHIRVQYSDPARTNPLGPPGYVPKPPEPSALFDTSPPKLSEVRQVIMRARSAAAPGPNGIPYRLYKNCPRVLKLLWSLMRTAWTKLIIPSEWQRAVAVFIPKEQNAKIISQFRSIALLNVEGKIFFAVMARRMTTYLIENGYIDTSCQKAGVPANAYGSVPHQLIAFALDFFYIPEHIKAMVMSYFLDLHMCFTLQKFTTNWLQLEVGIAMGCSISPILFVAAFEVILIGARQVVGGVRLSAGRRLPPLRSYMDNITCLLRTAACMSRLLKRQDELISWARMKFKPCKSRSLSLRKGVRNDRAIFTIGGENIPLIVDQPIRSLGRQYTSSLSTRRWGRSSFSSCQRACPG</sequence>
<dbReference type="FunFam" id="1.10.340.70:FF:000003">
    <property type="entry name" value="Protein CBG25708"/>
    <property type="match status" value="1"/>
</dbReference>
<dbReference type="Pfam" id="PF17919">
    <property type="entry name" value="RT_RNaseH_2"/>
    <property type="match status" value="1"/>
</dbReference>
<dbReference type="Gene3D" id="4.10.60.10">
    <property type="entry name" value="Zinc finger, CCHC-type"/>
    <property type="match status" value="1"/>
</dbReference>
<dbReference type="InterPro" id="IPR041577">
    <property type="entry name" value="RT_RNaseH_2"/>
</dbReference>
<dbReference type="InterPro" id="IPR012337">
    <property type="entry name" value="RNaseH-like_sf"/>
</dbReference>
<dbReference type="GO" id="GO:0003676">
    <property type="term" value="F:nucleic acid binding"/>
    <property type="evidence" value="ECO:0007669"/>
    <property type="project" value="InterPro"/>
</dbReference>
<dbReference type="Pfam" id="PF00078">
    <property type="entry name" value="RVT_1"/>
    <property type="match status" value="1"/>
</dbReference>
<evidence type="ECO:0000313" key="11">
    <source>
        <dbReference type="EMBL" id="KAJ8332283.1"/>
    </source>
</evidence>
<comment type="caution">
    <text evidence="11">The sequence shown here is derived from an EMBL/GenBank/DDBJ whole genome shotgun (WGS) entry which is preliminary data.</text>
</comment>
<dbReference type="PROSITE" id="PS50175">
    <property type="entry name" value="ASP_PROT_RETROV"/>
    <property type="match status" value="1"/>
</dbReference>
<keyword evidence="5" id="KW-0862">Zinc</keyword>
<feature type="domain" description="Reverse transcriptase" evidence="9">
    <location>
        <begin position="472"/>
        <end position="650"/>
    </location>
</feature>
<dbReference type="CDD" id="cd09274">
    <property type="entry name" value="RNase_HI_RT_Ty3"/>
    <property type="match status" value="1"/>
</dbReference>